<evidence type="ECO:0000256" key="1">
    <source>
        <dbReference type="ARBA" id="ARBA00004370"/>
    </source>
</evidence>
<comment type="subcellular location">
    <subcellularLocation>
        <location evidence="1">Membrane</location>
    </subcellularLocation>
</comment>
<dbReference type="Pfam" id="PF01103">
    <property type="entry name" value="Omp85"/>
    <property type="match status" value="1"/>
</dbReference>
<reference evidence="4 5" key="1">
    <citation type="journal article" date="2015" name="Int. J. Syst. Evol. Microbiol.">
        <title>Carboxylicivirga linearis sp. nov., isolated from a sea cucumber culture pond.</title>
        <authorList>
            <person name="Wang F.Q."/>
            <person name="Zhou Y.X."/>
            <person name="Lin X.Z."/>
            <person name="Chen G.J."/>
            <person name="Du Z.J."/>
        </authorList>
    </citation>
    <scope>NUCLEOTIDE SEQUENCE [LARGE SCALE GENOMIC DNA]</scope>
    <source>
        <strain evidence="4 5">FB218</strain>
    </source>
</reference>
<evidence type="ECO:0000256" key="2">
    <source>
        <dbReference type="ARBA" id="ARBA00023136"/>
    </source>
</evidence>
<keyword evidence="2" id="KW-0472">Membrane</keyword>
<dbReference type="Gene3D" id="2.40.160.50">
    <property type="entry name" value="membrane protein fhac: a member of the omp85/tpsb transporter family"/>
    <property type="match status" value="1"/>
</dbReference>
<protein>
    <submittedName>
        <fullName evidence="4">BamA/TamA family outer membrane protein</fullName>
    </submittedName>
</protein>
<evidence type="ECO:0000259" key="3">
    <source>
        <dbReference type="Pfam" id="PF01103"/>
    </source>
</evidence>
<evidence type="ECO:0000313" key="4">
    <source>
        <dbReference type="EMBL" id="MBS2101000.1"/>
    </source>
</evidence>
<evidence type="ECO:0000313" key="5">
    <source>
        <dbReference type="Proteomes" id="UP000708576"/>
    </source>
</evidence>
<dbReference type="EMBL" id="JAGUCO010000035">
    <property type="protein sequence ID" value="MBS2101000.1"/>
    <property type="molecule type" value="Genomic_DNA"/>
</dbReference>
<organism evidence="4 5">
    <name type="scientific">Carboxylicivirga linearis</name>
    <dbReference type="NCBI Taxonomy" id="1628157"/>
    <lineage>
        <taxon>Bacteria</taxon>
        <taxon>Pseudomonadati</taxon>
        <taxon>Bacteroidota</taxon>
        <taxon>Bacteroidia</taxon>
        <taxon>Marinilabiliales</taxon>
        <taxon>Marinilabiliaceae</taxon>
        <taxon>Carboxylicivirga</taxon>
    </lineage>
</organism>
<gene>
    <name evidence="4" type="ORF">KEM10_22135</name>
</gene>
<dbReference type="InterPro" id="IPR000184">
    <property type="entry name" value="Bac_surfAg_D15"/>
</dbReference>
<comment type="caution">
    <text evidence="4">The sequence shown here is derived from an EMBL/GenBank/DDBJ whole genome shotgun (WGS) entry which is preliminary data.</text>
</comment>
<accession>A0ABS5K1R1</accession>
<feature type="domain" description="Bacterial surface antigen (D15)" evidence="3">
    <location>
        <begin position="121"/>
        <end position="373"/>
    </location>
</feature>
<sequence>MTFKILNTRQILIVVGLFLFLTKAESQEDTLKVNLLERGVGLAEDVLDMVTWEKGHHVISVYPAVGYSPRTGIEMGVMPVWRIGSHDKTLNRPTTLASSFQVSTKGMYEAKLDLVSYWRNNWTLWSKLQYLFLPDEFYGIGNGQKSKPYSQYDLNSFVFSSDLAKGLNENWFVGIRLDINRNKHNNVEGDLLSDDVVGVSGGWANGLGPVLMFDVRNDVLYPSKGWLIIASSLFYKSYLGSEYDFNLNSIDIRKYLSVVDDKSVLAFQGVFNASSGDVPFYKMPSVGGKSNLRGIPHPYKYIDKNSWFTQVEWRQKVWWRIGAAAFGGAGRVMPSLNSSWFSNLHAVAGVGLRFQALPQDGLNFRIDYGFSNHNEKALFFTIREAF</sequence>
<proteinExistence type="predicted"/>
<name>A0ABS5K1R1_9BACT</name>
<dbReference type="RefSeq" id="WP_212219953.1">
    <property type="nucleotide sequence ID" value="NZ_JAGUCO010000035.1"/>
</dbReference>
<keyword evidence="5" id="KW-1185">Reference proteome</keyword>
<dbReference type="Proteomes" id="UP000708576">
    <property type="component" value="Unassembled WGS sequence"/>
</dbReference>